<dbReference type="GO" id="GO:0005524">
    <property type="term" value="F:ATP binding"/>
    <property type="evidence" value="ECO:0007669"/>
    <property type="project" value="UniProtKB-KW"/>
</dbReference>
<dbReference type="SUPFAM" id="SSF52540">
    <property type="entry name" value="P-loop containing nucleoside triphosphate hydrolases"/>
    <property type="match status" value="1"/>
</dbReference>
<dbReference type="InterPro" id="IPR027417">
    <property type="entry name" value="P-loop_NTPase"/>
</dbReference>
<dbReference type="PANTHER" id="PTHR33295">
    <property type="entry name" value="ATPASE"/>
    <property type="match status" value="1"/>
</dbReference>
<dbReference type="Pfam" id="PF13635">
    <property type="entry name" value="DUF4143"/>
    <property type="match status" value="1"/>
</dbReference>
<name>A0A3E5DQZ7_9BACT</name>
<reference evidence="3 4" key="1">
    <citation type="submission" date="2018-08" db="EMBL/GenBank/DDBJ databases">
        <title>A genome reference for cultivated species of the human gut microbiota.</title>
        <authorList>
            <person name="Zou Y."/>
            <person name="Xue W."/>
            <person name="Luo G."/>
        </authorList>
    </citation>
    <scope>NUCLEOTIDE SEQUENCE [LARGE SCALE GENOMIC DNA]</scope>
    <source>
        <strain evidence="3 4">AF24-12</strain>
    </source>
</reference>
<feature type="domain" description="DUF4143" evidence="2">
    <location>
        <begin position="226"/>
        <end position="377"/>
    </location>
</feature>
<keyword evidence="3" id="KW-0067">ATP-binding</keyword>
<dbReference type="EMBL" id="QRVA01000063">
    <property type="protein sequence ID" value="RGS10544.1"/>
    <property type="molecule type" value="Genomic_DNA"/>
</dbReference>
<evidence type="ECO:0000259" key="2">
    <source>
        <dbReference type="Pfam" id="PF13635"/>
    </source>
</evidence>
<sequence>MELRSTFQSIISLHQEELPFALQERSTQLPLDGNRIVTVTGIRRCGKSSLLGLTINRLLQQGIPKEHILYVGFDDERFLSMSPENFDELLQAYREMYPDTSLKDVYMFFDEIQLIEGWELFVLRVYKNYCKHIYVTGSTAKMLSEEMASALRGWPDEYREYPLSFKEYMAFKGTKANPFSEAGKAKLAVSFRGYCEEGGFPEVVLEKSKMEKVKILQSYFNTMLFRDMVEHYHIGASPSVVRYFLKRVMNNLTKPTSVNNIYNDLKSQGLKVSKDSLYLWLDYACNIFMFRKVEKYDKSMVKQRSAPAKYYVADIALRNAVLLPESEDAGKALENIVYLNLERILGEEDGVFYFYESKECDFVVKKGERVAELIQVCWTLNDDNVEREIGGLIAASSVTGCKQGKIITFSQRETFERDGIRIEVMPIWEME</sequence>
<comment type="caution">
    <text evidence="3">The sequence shown here is derived from an EMBL/GenBank/DDBJ whole genome shotgun (WGS) entry which is preliminary data.</text>
</comment>
<evidence type="ECO:0000313" key="3">
    <source>
        <dbReference type="EMBL" id="RGS10544.1"/>
    </source>
</evidence>
<evidence type="ECO:0000259" key="1">
    <source>
        <dbReference type="Pfam" id="PF13173"/>
    </source>
</evidence>
<dbReference type="InterPro" id="IPR041682">
    <property type="entry name" value="AAA_14"/>
</dbReference>
<dbReference type="Proteomes" id="UP000283872">
    <property type="component" value="Unassembled WGS sequence"/>
</dbReference>
<dbReference type="InterPro" id="IPR025420">
    <property type="entry name" value="DUF4143"/>
</dbReference>
<proteinExistence type="predicted"/>
<dbReference type="PANTHER" id="PTHR33295:SF8">
    <property type="entry name" value="AAA+ ATPASE DOMAIN-CONTAINING PROTEIN"/>
    <property type="match status" value="1"/>
</dbReference>
<protein>
    <submittedName>
        <fullName evidence="3">ATP-binding protein</fullName>
    </submittedName>
</protein>
<keyword evidence="3" id="KW-0547">Nucleotide-binding</keyword>
<dbReference type="Pfam" id="PF13173">
    <property type="entry name" value="AAA_14"/>
    <property type="match status" value="1"/>
</dbReference>
<dbReference type="RefSeq" id="WP_117587900.1">
    <property type="nucleotide sequence ID" value="NZ_QRVA01000063.1"/>
</dbReference>
<gene>
    <name evidence="3" type="ORF">DWY11_15040</name>
</gene>
<accession>A0A3E5DQZ7</accession>
<dbReference type="AlphaFoldDB" id="A0A3E5DQZ7"/>
<evidence type="ECO:0000313" key="4">
    <source>
        <dbReference type="Proteomes" id="UP000283872"/>
    </source>
</evidence>
<feature type="domain" description="AAA" evidence="1">
    <location>
        <begin position="34"/>
        <end position="169"/>
    </location>
</feature>
<organism evidence="3 4">
    <name type="scientific">Segatella copri</name>
    <dbReference type="NCBI Taxonomy" id="165179"/>
    <lineage>
        <taxon>Bacteria</taxon>
        <taxon>Pseudomonadati</taxon>
        <taxon>Bacteroidota</taxon>
        <taxon>Bacteroidia</taxon>
        <taxon>Bacteroidales</taxon>
        <taxon>Prevotellaceae</taxon>
        <taxon>Segatella</taxon>
    </lineage>
</organism>